<sequence length="39" mass="4232">MVDIEHLQFGLETFGDIVANEDGSLQTAAASIRQIVREG</sequence>
<dbReference type="AlphaFoldDB" id="S2SZW7"/>
<evidence type="ECO:0000313" key="2">
    <source>
        <dbReference type="Proteomes" id="UP000014243"/>
    </source>
</evidence>
<name>S2SZW7_LACPA</name>
<evidence type="ECO:0000313" key="1">
    <source>
        <dbReference type="EMBL" id="EPC84998.1"/>
    </source>
</evidence>
<proteinExistence type="predicted"/>
<dbReference type="Proteomes" id="UP000014243">
    <property type="component" value="Unassembled WGS sequence"/>
</dbReference>
<dbReference type="GO" id="GO:0004497">
    <property type="term" value="F:monooxygenase activity"/>
    <property type="evidence" value="ECO:0007669"/>
    <property type="project" value="UniProtKB-KW"/>
</dbReference>
<accession>S2SZW7</accession>
<keyword evidence="1" id="KW-0503">Monooxygenase</keyword>
<protein>
    <submittedName>
        <fullName evidence="1">Monooxygenase</fullName>
    </submittedName>
</protein>
<comment type="caution">
    <text evidence="1">The sequence shown here is derived from an EMBL/GenBank/DDBJ whole genome shotgun (WGS) entry which is preliminary data.</text>
</comment>
<keyword evidence="1" id="KW-0560">Oxidoreductase</keyword>
<dbReference type="EMBL" id="ANKC01000199">
    <property type="protein sequence ID" value="EPC84998.1"/>
    <property type="molecule type" value="Genomic_DNA"/>
</dbReference>
<organism evidence="1 2">
    <name type="scientific">Lacticaseibacillus paracasei subsp. paracasei Lpp126</name>
    <dbReference type="NCBI Taxonomy" id="1256206"/>
    <lineage>
        <taxon>Bacteria</taxon>
        <taxon>Bacillati</taxon>
        <taxon>Bacillota</taxon>
        <taxon>Bacilli</taxon>
        <taxon>Lactobacillales</taxon>
        <taxon>Lactobacillaceae</taxon>
        <taxon>Lacticaseibacillus</taxon>
    </lineage>
</organism>
<feature type="non-terminal residue" evidence="1">
    <location>
        <position position="39"/>
    </location>
</feature>
<gene>
    <name evidence="1" type="ORF">Lpp126_03167</name>
</gene>
<reference evidence="1 2" key="1">
    <citation type="journal article" date="2013" name="PLoS ONE">
        <title>Lactobacillus paracasei comparative genomics: towards species pan-genome definition and exploitation of diversity.</title>
        <authorList>
            <person name="Smokvina T."/>
            <person name="Wels M."/>
            <person name="Polka J."/>
            <person name="Chervaux C."/>
            <person name="Brisse S."/>
            <person name="Boekhorst J."/>
            <person name="van Hylckama Vlieg J.E."/>
            <person name="Siezen R.J."/>
        </authorList>
    </citation>
    <scope>NUCLEOTIDE SEQUENCE [LARGE SCALE GENOMIC DNA]</scope>
    <source>
        <strain evidence="1 2">Lpp126</strain>
    </source>
</reference>